<dbReference type="PANTHER" id="PTHR18895:SF74">
    <property type="entry name" value="MTRF1L RELEASE FACTOR GLUTAMINE METHYLTRANSFERASE"/>
    <property type="match status" value="1"/>
</dbReference>
<dbReference type="SUPFAM" id="SSF53335">
    <property type="entry name" value="S-adenosyl-L-methionine-dependent methyltransferases"/>
    <property type="match status" value="1"/>
</dbReference>
<dbReference type="InterPro" id="IPR050320">
    <property type="entry name" value="N5-glutamine_MTase"/>
</dbReference>
<keyword evidence="3 4" id="KW-0949">S-adenosyl-L-methionine</keyword>
<dbReference type="EMBL" id="JANGAC010000005">
    <property type="protein sequence ID" value="MCQ4923162.1"/>
    <property type="molecule type" value="Genomic_DNA"/>
</dbReference>
<keyword evidence="8" id="KW-1185">Reference proteome</keyword>
<sequence>MVTINNLLRKSENSILDSILVLGKLLDVDKSYIYTYGDREVSKEVEEKFLYLMQERARGYPIQYILGEREFMGLDFYLEEGVLVPRPDTEILVEYTIEYINKNYGDRNIKVLDLGIGSGAISLSIAHYCKNTFVYGVDISDTAIKVANLNKDKLNLFNVNFYKGDLFKALEGLDLDGGFQIIASNPPYIASKEIENLDTTVKDFEPRLALDGGFDGLDFYRKITPESKRFLDDNGLLIYEIGYDQGEAVVEILYSEGFNKVSVLKDLQGLDRVVLGTK</sequence>
<evidence type="ECO:0000256" key="1">
    <source>
        <dbReference type="ARBA" id="ARBA00022603"/>
    </source>
</evidence>
<dbReference type="GO" id="GO:0102559">
    <property type="term" value="F:peptide chain release factor N(5)-glutamine methyltransferase activity"/>
    <property type="evidence" value="ECO:0007669"/>
    <property type="project" value="UniProtKB-EC"/>
</dbReference>
<dbReference type="NCBIfam" id="TIGR03534">
    <property type="entry name" value="RF_mod_PrmC"/>
    <property type="match status" value="1"/>
</dbReference>
<dbReference type="Pfam" id="PF17827">
    <property type="entry name" value="PrmC_N"/>
    <property type="match status" value="1"/>
</dbReference>
<gene>
    <name evidence="4 7" type="primary">prmC</name>
    <name evidence="7" type="ORF">NE686_08710</name>
</gene>
<dbReference type="Pfam" id="PF13847">
    <property type="entry name" value="Methyltransf_31"/>
    <property type="match status" value="1"/>
</dbReference>
<evidence type="ECO:0000259" key="5">
    <source>
        <dbReference type="Pfam" id="PF13847"/>
    </source>
</evidence>
<dbReference type="InterPro" id="IPR029063">
    <property type="entry name" value="SAM-dependent_MTases_sf"/>
</dbReference>
<dbReference type="PROSITE" id="PS00092">
    <property type="entry name" value="N6_MTASE"/>
    <property type="match status" value="1"/>
</dbReference>
<dbReference type="CDD" id="cd02440">
    <property type="entry name" value="AdoMet_MTases"/>
    <property type="match status" value="1"/>
</dbReference>
<dbReference type="EC" id="2.1.1.297" evidence="4"/>
<dbReference type="InterPro" id="IPR019874">
    <property type="entry name" value="RF_methyltr_PrmC"/>
</dbReference>
<dbReference type="InterPro" id="IPR002052">
    <property type="entry name" value="DNA_methylase_N6_adenine_CS"/>
</dbReference>
<evidence type="ECO:0000313" key="7">
    <source>
        <dbReference type="EMBL" id="MCQ4923162.1"/>
    </source>
</evidence>
<evidence type="ECO:0000256" key="3">
    <source>
        <dbReference type="ARBA" id="ARBA00022691"/>
    </source>
</evidence>
<proteinExistence type="inferred from homology"/>
<evidence type="ECO:0000256" key="2">
    <source>
        <dbReference type="ARBA" id="ARBA00022679"/>
    </source>
</evidence>
<comment type="function">
    <text evidence="4">Methylates the class 1 translation termination release factors RF1/PrfA and RF2/PrfB on the glutamine residue of the universally conserved GGQ motif.</text>
</comment>
<organism evidence="7 8">
    <name type="scientific">Tissierella carlieri</name>
    <dbReference type="NCBI Taxonomy" id="689904"/>
    <lineage>
        <taxon>Bacteria</taxon>
        <taxon>Bacillati</taxon>
        <taxon>Bacillota</taxon>
        <taxon>Tissierellia</taxon>
        <taxon>Tissierellales</taxon>
        <taxon>Tissierellaceae</taxon>
        <taxon>Tissierella</taxon>
    </lineage>
</organism>
<reference evidence="7 8" key="1">
    <citation type="submission" date="2022-06" db="EMBL/GenBank/DDBJ databases">
        <title>Isolation of gut microbiota from human fecal samples.</title>
        <authorList>
            <person name="Pamer E.G."/>
            <person name="Barat B."/>
            <person name="Waligurski E."/>
            <person name="Medina S."/>
            <person name="Paddock L."/>
            <person name="Mostad J."/>
        </authorList>
    </citation>
    <scope>NUCLEOTIDE SEQUENCE [LARGE SCALE GENOMIC DNA]</scope>
    <source>
        <strain evidence="7 8">DFI.7.95</strain>
    </source>
</reference>
<dbReference type="InterPro" id="IPR025714">
    <property type="entry name" value="Methyltranfer_dom"/>
</dbReference>
<feature type="domain" description="Methyltransferase" evidence="5">
    <location>
        <begin position="106"/>
        <end position="186"/>
    </location>
</feature>
<dbReference type="HAMAP" id="MF_02126">
    <property type="entry name" value="RF_methyltr_PrmC"/>
    <property type="match status" value="1"/>
</dbReference>
<comment type="catalytic activity">
    <reaction evidence="4">
        <text>L-glutaminyl-[peptide chain release factor] + S-adenosyl-L-methionine = N(5)-methyl-L-glutaminyl-[peptide chain release factor] + S-adenosyl-L-homocysteine + H(+)</text>
        <dbReference type="Rhea" id="RHEA:42896"/>
        <dbReference type="Rhea" id="RHEA-COMP:10271"/>
        <dbReference type="Rhea" id="RHEA-COMP:10272"/>
        <dbReference type="ChEBI" id="CHEBI:15378"/>
        <dbReference type="ChEBI" id="CHEBI:30011"/>
        <dbReference type="ChEBI" id="CHEBI:57856"/>
        <dbReference type="ChEBI" id="CHEBI:59789"/>
        <dbReference type="ChEBI" id="CHEBI:61891"/>
        <dbReference type="EC" id="2.1.1.297"/>
    </reaction>
</comment>
<feature type="binding site" evidence="4">
    <location>
        <begin position="115"/>
        <end position="119"/>
    </location>
    <ligand>
        <name>S-adenosyl-L-methionine</name>
        <dbReference type="ChEBI" id="CHEBI:59789"/>
    </ligand>
</feature>
<evidence type="ECO:0000313" key="8">
    <source>
        <dbReference type="Proteomes" id="UP001524478"/>
    </source>
</evidence>
<feature type="binding site" evidence="4">
    <location>
        <position position="138"/>
    </location>
    <ligand>
        <name>S-adenosyl-L-methionine</name>
        <dbReference type="ChEBI" id="CHEBI:59789"/>
    </ligand>
</feature>
<dbReference type="Gene3D" id="1.10.8.10">
    <property type="entry name" value="DNA helicase RuvA subunit, C-terminal domain"/>
    <property type="match status" value="1"/>
</dbReference>
<evidence type="ECO:0000256" key="4">
    <source>
        <dbReference type="HAMAP-Rule" id="MF_02126"/>
    </source>
</evidence>
<keyword evidence="2 4" id="KW-0808">Transferase</keyword>
<dbReference type="RefSeq" id="WP_256311199.1">
    <property type="nucleotide sequence ID" value="NZ_JANGAC010000005.1"/>
</dbReference>
<protein>
    <recommendedName>
        <fullName evidence="4">Release factor glutamine methyltransferase</fullName>
        <shortName evidence="4">RF MTase</shortName>
        <ecNumber evidence="4">2.1.1.297</ecNumber>
    </recommendedName>
    <alternativeName>
        <fullName evidence="4">N5-glutamine methyltransferase PrmC</fullName>
    </alternativeName>
    <alternativeName>
        <fullName evidence="4">Protein-(glutamine-N5) MTase PrmC</fullName>
    </alternativeName>
    <alternativeName>
        <fullName evidence="4">Protein-glutamine N-methyltransferase PrmC</fullName>
    </alternativeName>
</protein>
<feature type="binding site" evidence="4">
    <location>
        <position position="185"/>
    </location>
    <ligand>
        <name>S-adenosyl-L-methionine</name>
        <dbReference type="ChEBI" id="CHEBI:59789"/>
    </ligand>
</feature>
<name>A0ABT1SAY0_9FIRM</name>
<dbReference type="Gene3D" id="3.40.50.150">
    <property type="entry name" value="Vaccinia Virus protein VP39"/>
    <property type="match status" value="1"/>
</dbReference>
<dbReference type="GO" id="GO:0032259">
    <property type="term" value="P:methylation"/>
    <property type="evidence" value="ECO:0007669"/>
    <property type="project" value="UniProtKB-KW"/>
</dbReference>
<comment type="similarity">
    <text evidence="4">Belongs to the protein N5-glutamine methyltransferase family. PrmC subfamily.</text>
</comment>
<evidence type="ECO:0000259" key="6">
    <source>
        <dbReference type="Pfam" id="PF17827"/>
    </source>
</evidence>
<dbReference type="NCBIfam" id="TIGR00536">
    <property type="entry name" value="hemK_fam"/>
    <property type="match status" value="1"/>
</dbReference>
<feature type="binding site" evidence="4">
    <location>
        <begin position="185"/>
        <end position="188"/>
    </location>
    <ligand>
        <name>substrate</name>
    </ligand>
</feature>
<feature type="domain" description="Release factor glutamine methyltransferase N-terminal" evidence="6">
    <location>
        <begin position="7"/>
        <end position="67"/>
    </location>
</feature>
<dbReference type="InterPro" id="IPR040758">
    <property type="entry name" value="PrmC_N"/>
</dbReference>
<dbReference type="Proteomes" id="UP001524478">
    <property type="component" value="Unassembled WGS sequence"/>
</dbReference>
<keyword evidence="1 4" id="KW-0489">Methyltransferase</keyword>
<dbReference type="PANTHER" id="PTHR18895">
    <property type="entry name" value="HEMK METHYLTRANSFERASE"/>
    <property type="match status" value="1"/>
</dbReference>
<comment type="caution">
    <text evidence="4">Lacks conserved residue(s) required for the propagation of feature annotation.</text>
</comment>
<dbReference type="InterPro" id="IPR004556">
    <property type="entry name" value="HemK-like"/>
</dbReference>
<comment type="caution">
    <text evidence="7">The sequence shown here is derived from an EMBL/GenBank/DDBJ whole genome shotgun (WGS) entry which is preliminary data.</text>
</comment>
<accession>A0ABT1SAY0</accession>